<evidence type="ECO:0000313" key="1">
    <source>
        <dbReference type="EMBL" id="KZP25336.1"/>
    </source>
</evidence>
<dbReference type="AlphaFoldDB" id="A0A166NSN5"/>
<name>A0A166NSN5_9AGAM</name>
<accession>A0A166NSN5</accession>
<dbReference type="PROSITE" id="PS51257">
    <property type="entry name" value="PROKAR_LIPOPROTEIN"/>
    <property type="match status" value="1"/>
</dbReference>
<evidence type="ECO:0000313" key="2">
    <source>
        <dbReference type="Proteomes" id="UP000076532"/>
    </source>
</evidence>
<dbReference type="Proteomes" id="UP000076532">
    <property type="component" value="Unassembled WGS sequence"/>
</dbReference>
<protein>
    <submittedName>
        <fullName evidence="1">Uncharacterized protein</fullName>
    </submittedName>
</protein>
<gene>
    <name evidence="1" type="ORF">FIBSPDRAFT_855861</name>
</gene>
<proteinExistence type="predicted"/>
<dbReference type="EMBL" id="KV417521">
    <property type="protein sequence ID" value="KZP25336.1"/>
    <property type="molecule type" value="Genomic_DNA"/>
</dbReference>
<organism evidence="1 2">
    <name type="scientific">Athelia psychrophila</name>
    <dbReference type="NCBI Taxonomy" id="1759441"/>
    <lineage>
        <taxon>Eukaryota</taxon>
        <taxon>Fungi</taxon>
        <taxon>Dikarya</taxon>
        <taxon>Basidiomycota</taxon>
        <taxon>Agaricomycotina</taxon>
        <taxon>Agaricomycetes</taxon>
        <taxon>Agaricomycetidae</taxon>
        <taxon>Atheliales</taxon>
        <taxon>Atheliaceae</taxon>
        <taxon>Athelia</taxon>
    </lineage>
</organism>
<keyword evidence="2" id="KW-1185">Reference proteome</keyword>
<reference evidence="1 2" key="1">
    <citation type="journal article" date="2016" name="Mol. Biol. Evol.">
        <title>Comparative Genomics of Early-Diverging Mushroom-Forming Fungi Provides Insights into the Origins of Lignocellulose Decay Capabilities.</title>
        <authorList>
            <person name="Nagy L.G."/>
            <person name="Riley R."/>
            <person name="Tritt A."/>
            <person name="Adam C."/>
            <person name="Daum C."/>
            <person name="Floudas D."/>
            <person name="Sun H."/>
            <person name="Yadav J.S."/>
            <person name="Pangilinan J."/>
            <person name="Larsson K.H."/>
            <person name="Matsuura K."/>
            <person name="Barry K."/>
            <person name="Labutti K."/>
            <person name="Kuo R."/>
            <person name="Ohm R.A."/>
            <person name="Bhattacharya S.S."/>
            <person name="Shirouzu T."/>
            <person name="Yoshinaga Y."/>
            <person name="Martin F.M."/>
            <person name="Grigoriev I.V."/>
            <person name="Hibbett D.S."/>
        </authorList>
    </citation>
    <scope>NUCLEOTIDE SEQUENCE [LARGE SCALE GENOMIC DNA]</scope>
    <source>
        <strain evidence="1 2">CBS 109695</strain>
    </source>
</reference>
<sequence length="67" mass="7305">MILERDHVNYQSKPVEFGSIPTGVQGCFSAPFIALIPPETIPEPLVSAKTDPSDIDLDLDLHSLLCL</sequence>